<dbReference type="AlphaFoldDB" id="A0A1U7JI67"/>
<accession>A0A1U7JI67</accession>
<dbReference type="EMBL" id="LVVZ01000014">
    <property type="protein sequence ID" value="OKL44443.1"/>
    <property type="molecule type" value="Genomic_DNA"/>
</dbReference>
<dbReference type="InterPro" id="IPR000595">
    <property type="entry name" value="cNMP-bd_dom"/>
</dbReference>
<dbReference type="SUPFAM" id="SSF51206">
    <property type="entry name" value="cAMP-binding domain-like"/>
    <property type="match status" value="1"/>
</dbReference>
<dbReference type="RefSeq" id="WP_028480549.1">
    <property type="nucleotide sequence ID" value="NZ_LVVZ01000014.1"/>
</dbReference>
<feature type="domain" description="Cyclic nucleotide-binding" evidence="1">
    <location>
        <begin position="15"/>
        <end position="134"/>
    </location>
</feature>
<dbReference type="InterPro" id="IPR050397">
    <property type="entry name" value="Env_Response_Regulators"/>
</dbReference>
<dbReference type="PANTHER" id="PTHR24567:SF68">
    <property type="entry name" value="DNA-BINDING TRANSCRIPTIONAL DUAL REGULATOR CRP"/>
    <property type="match status" value="1"/>
</dbReference>
<dbReference type="PROSITE" id="PS50042">
    <property type="entry name" value="CNMP_BINDING_3"/>
    <property type="match status" value="1"/>
</dbReference>
<gene>
    <name evidence="2" type="ORF">A3843_08625</name>
</gene>
<keyword evidence="3" id="KW-1185">Reference proteome</keyword>
<reference evidence="2 3" key="1">
    <citation type="submission" date="2016-03" db="EMBL/GenBank/DDBJ databases">
        <title>Genome sequence of Nesiotobacter sp. nov., a moderately halophilic alphaproteobacterium isolated from the Yellow Sea, China.</title>
        <authorList>
            <person name="Zhang G."/>
            <person name="Zhang R."/>
        </authorList>
    </citation>
    <scope>NUCLEOTIDE SEQUENCE [LARGE SCALE GENOMIC DNA]</scope>
    <source>
        <strain evidence="2 3">WB1-6</strain>
    </source>
</reference>
<comment type="caution">
    <text evidence="2">The sequence shown here is derived from an EMBL/GenBank/DDBJ whole genome shotgun (WGS) entry which is preliminary data.</text>
</comment>
<dbReference type="PANTHER" id="PTHR24567">
    <property type="entry name" value="CRP FAMILY TRANSCRIPTIONAL REGULATORY PROTEIN"/>
    <property type="match status" value="1"/>
</dbReference>
<evidence type="ECO:0000313" key="2">
    <source>
        <dbReference type="EMBL" id="OKL44443.1"/>
    </source>
</evidence>
<dbReference type="SMART" id="SM00100">
    <property type="entry name" value="cNMP"/>
    <property type="match status" value="1"/>
</dbReference>
<proteinExistence type="predicted"/>
<dbReference type="CDD" id="cd00038">
    <property type="entry name" value="CAP_ED"/>
    <property type="match status" value="1"/>
</dbReference>
<dbReference type="GO" id="GO:0003700">
    <property type="term" value="F:DNA-binding transcription factor activity"/>
    <property type="evidence" value="ECO:0007669"/>
    <property type="project" value="TreeGrafter"/>
</dbReference>
<dbReference type="InterPro" id="IPR014710">
    <property type="entry name" value="RmlC-like_jellyroll"/>
</dbReference>
<name>A0A1U7JI67_9HYPH</name>
<dbReference type="Pfam" id="PF00027">
    <property type="entry name" value="cNMP_binding"/>
    <property type="match status" value="1"/>
</dbReference>
<protein>
    <submittedName>
        <fullName evidence="2">Cyclic nucleotide-binding protein</fullName>
    </submittedName>
</protein>
<dbReference type="Proteomes" id="UP000185783">
    <property type="component" value="Unassembled WGS sequence"/>
</dbReference>
<dbReference type="InterPro" id="IPR018490">
    <property type="entry name" value="cNMP-bd_dom_sf"/>
</dbReference>
<dbReference type="GO" id="GO:0005829">
    <property type="term" value="C:cytosol"/>
    <property type="evidence" value="ECO:0007669"/>
    <property type="project" value="TreeGrafter"/>
</dbReference>
<sequence>MSLANDISVLKRVPMLSTFSEDQLRLLAFSAESMSVPKGRNVFEEGERAEGGLVISEGSVRLETGMGDHAVQHGTFGKGTLLGESALLAEGFRPVRAVAVEDTTLIRIRRALFARMLNEFPEIAVELLRTRAAKFTETTEALQRVATRLDYVERLDTARREENAKRRKSD</sequence>
<evidence type="ECO:0000313" key="3">
    <source>
        <dbReference type="Proteomes" id="UP000185783"/>
    </source>
</evidence>
<organism evidence="2 3">
    <name type="scientific">Pseudovibrio exalbescens</name>
    <dbReference type="NCBI Taxonomy" id="197461"/>
    <lineage>
        <taxon>Bacteria</taxon>
        <taxon>Pseudomonadati</taxon>
        <taxon>Pseudomonadota</taxon>
        <taxon>Alphaproteobacteria</taxon>
        <taxon>Hyphomicrobiales</taxon>
        <taxon>Stappiaceae</taxon>
        <taxon>Pseudovibrio</taxon>
    </lineage>
</organism>
<dbReference type="Gene3D" id="2.60.120.10">
    <property type="entry name" value="Jelly Rolls"/>
    <property type="match status" value="1"/>
</dbReference>
<evidence type="ECO:0000259" key="1">
    <source>
        <dbReference type="PROSITE" id="PS50042"/>
    </source>
</evidence>
<dbReference type="OrthoDB" id="9807547at2"/>
<dbReference type="STRING" id="197461.A3843_08625"/>